<protein>
    <submittedName>
        <fullName evidence="2">Cox cluster protein</fullName>
    </submittedName>
</protein>
<dbReference type="OrthoDB" id="206484at2157"/>
<keyword evidence="1" id="KW-0472">Membrane</keyword>
<keyword evidence="1" id="KW-1133">Transmembrane helix</keyword>
<reference evidence="2 3" key="1">
    <citation type="submission" date="2020-06" db="EMBL/GenBank/DDBJ databases">
        <title>NJ-3-1, isolated from saline soil.</title>
        <authorList>
            <person name="Cui H.L."/>
            <person name="Shi X."/>
        </authorList>
    </citation>
    <scope>NUCLEOTIDE SEQUENCE [LARGE SCALE GENOMIC DNA]</scope>
    <source>
        <strain evidence="2 3">NJ-3-1</strain>
    </source>
</reference>
<keyword evidence="1" id="KW-0812">Transmembrane</keyword>
<feature type="transmembrane region" description="Helical" evidence="1">
    <location>
        <begin position="20"/>
        <end position="47"/>
    </location>
</feature>
<dbReference type="KEGG" id="halu:HUG12_01750"/>
<dbReference type="GeneID" id="56036143"/>
<evidence type="ECO:0000256" key="1">
    <source>
        <dbReference type="SAM" id="Phobius"/>
    </source>
</evidence>
<dbReference type="EMBL" id="CP058579">
    <property type="protein sequence ID" value="QLG60536.1"/>
    <property type="molecule type" value="Genomic_DNA"/>
</dbReference>
<dbReference type="Proteomes" id="UP000509626">
    <property type="component" value="Chromosome"/>
</dbReference>
<gene>
    <name evidence="2" type="ORF">HUG12_01750</name>
</gene>
<keyword evidence="3" id="KW-1185">Reference proteome</keyword>
<feature type="transmembrane region" description="Helical" evidence="1">
    <location>
        <begin position="67"/>
        <end position="85"/>
    </location>
</feature>
<accession>A0A7D5Q830</accession>
<name>A0A7D5Q830_9EURY</name>
<dbReference type="AlphaFoldDB" id="A0A7D5Q830"/>
<organism evidence="2 3">
    <name type="scientific">Halorarum salinum</name>
    <dbReference type="NCBI Taxonomy" id="2743089"/>
    <lineage>
        <taxon>Archaea</taxon>
        <taxon>Methanobacteriati</taxon>
        <taxon>Methanobacteriota</taxon>
        <taxon>Stenosarchaea group</taxon>
        <taxon>Halobacteria</taxon>
        <taxon>Halobacteriales</taxon>
        <taxon>Haloferacaceae</taxon>
        <taxon>Halorarum</taxon>
    </lineage>
</organism>
<dbReference type="Pfam" id="PF24396">
    <property type="entry name" value="DUF7541"/>
    <property type="match status" value="1"/>
</dbReference>
<evidence type="ECO:0000313" key="2">
    <source>
        <dbReference type="EMBL" id="QLG60536.1"/>
    </source>
</evidence>
<sequence>MDENPGLSDQYRMASPWPLFVALGLPIAELGLLFGIIPLAVGGVLLFGGSIAGMVTESGYASTAWRALAVVALFAMALGAALVYADPATEVALAPRGYATVGAGLLMLLAGVAGELFDYESEIAA</sequence>
<dbReference type="InterPro" id="IPR055963">
    <property type="entry name" value="DUF7541"/>
</dbReference>
<evidence type="ECO:0000313" key="3">
    <source>
        <dbReference type="Proteomes" id="UP000509626"/>
    </source>
</evidence>
<dbReference type="RefSeq" id="WP_179267122.1">
    <property type="nucleotide sequence ID" value="NZ_CP058579.1"/>
</dbReference>
<proteinExistence type="predicted"/>
<feature type="transmembrane region" description="Helical" evidence="1">
    <location>
        <begin position="97"/>
        <end position="117"/>
    </location>
</feature>